<dbReference type="SMART" id="SM00471">
    <property type="entry name" value="HDc"/>
    <property type="match status" value="1"/>
</dbReference>
<evidence type="ECO:0000313" key="2">
    <source>
        <dbReference type="EMBL" id="KAA1261837.1"/>
    </source>
</evidence>
<dbReference type="PANTHER" id="PTHR33525:SF3">
    <property type="entry name" value="RIBONUCLEASE Y"/>
    <property type="match status" value="1"/>
</dbReference>
<dbReference type="PANTHER" id="PTHR33525">
    <property type="match status" value="1"/>
</dbReference>
<dbReference type="RefSeq" id="WP_068267337.1">
    <property type="nucleotide sequence ID" value="NZ_LWSK01000190.1"/>
</dbReference>
<gene>
    <name evidence="2" type="ORF">LF1_43970</name>
</gene>
<dbReference type="Pfam" id="PF08668">
    <property type="entry name" value="HDOD"/>
    <property type="match status" value="1"/>
</dbReference>
<accession>A0A5B1CKV9</accession>
<dbReference type="Proteomes" id="UP000322699">
    <property type="component" value="Unassembled WGS sequence"/>
</dbReference>
<dbReference type="InterPro" id="IPR013976">
    <property type="entry name" value="HDOD"/>
</dbReference>
<feature type="domain" description="HDOD" evidence="1">
    <location>
        <begin position="21"/>
        <end position="216"/>
    </location>
</feature>
<dbReference type="InterPro" id="IPR052340">
    <property type="entry name" value="RNase_Y/CdgJ"/>
</dbReference>
<dbReference type="Gene3D" id="1.10.3210.10">
    <property type="entry name" value="Hypothetical protein af1432"/>
    <property type="match status" value="1"/>
</dbReference>
<dbReference type="CDD" id="cd00077">
    <property type="entry name" value="HDc"/>
    <property type="match status" value="1"/>
</dbReference>
<sequence>MPITTDPSARLGLRTEQARWELPLPDGARRLIASGDFDGRENETLVRWLASDPQLASRLLRWCNTPLFNLSKPHASLEDAAKIMNGSELAQLAVLAWVRGIFAPEKQIDIYSRECLWGHCMAVAAVGSLIARTCTDADPGKVFVAGALHDIGMIANERIDPESFGEVLSEIDELSPMHEVERDMLGWDHAQLGAAILSGWGMPDEVCLATEYHHAAHRCLDHEHSETVCCIAIANYLCSRAGWSSVGANAIISPKESVFRRLGIDAGLLTVLWQQLYSSLDSVARLR</sequence>
<dbReference type="AlphaFoldDB" id="A0A5B1CKV9"/>
<dbReference type="NCBIfam" id="TIGR00277">
    <property type="entry name" value="HDIG"/>
    <property type="match status" value="1"/>
</dbReference>
<dbReference type="PROSITE" id="PS51833">
    <property type="entry name" value="HDOD"/>
    <property type="match status" value="1"/>
</dbReference>
<dbReference type="InterPro" id="IPR006675">
    <property type="entry name" value="HDIG_dom"/>
</dbReference>
<keyword evidence="3" id="KW-1185">Reference proteome</keyword>
<reference evidence="2 3" key="1">
    <citation type="submission" date="2019-08" db="EMBL/GenBank/DDBJ databases">
        <title>Deep-cultivation of Planctomycetes and their phenomic and genomic characterization uncovers novel biology.</title>
        <authorList>
            <person name="Wiegand S."/>
            <person name="Jogler M."/>
            <person name="Boedeker C."/>
            <person name="Pinto D."/>
            <person name="Vollmers J."/>
            <person name="Rivas-Marin E."/>
            <person name="Kohn T."/>
            <person name="Peeters S.H."/>
            <person name="Heuer A."/>
            <person name="Rast P."/>
            <person name="Oberbeckmann S."/>
            <person name="Bunk B."/>
            <person name="Jeske O."/>
            <person name="Meyerdierks A."/>
            <person name="Storesund J.E."/>
            <person name="Kallscheuer N."/>
            <person name="Luecker S."/>
            <person name="Lage O.M."/>
            <person name="Pohl T."/>
            <person name="Merkel B.J."/>
            <person name="Hornburger P."/>
            <person name="Mueller R.-W."/>
            <person name="Bruemmer F."/>
            <person name="Labrenz M."/>
            <person name="Spormann A.M."/>
            <person name="Op Den Camp H."/>
            <person name="Overmann J."/>
            <person name="Amann R."/>
            <person name="Jetten M.S.M."/>
            <person name="Mascher T."/>
            <person name="Medema M.H."/>
            <person name="Devos D.P."/>
            <person name="Kaster A.-K."/>
            <person name="Ovreas L."/>
            <person name="Rohde M."/>
            <person name="Galperin M.Y."/>
            <person name="Jogler C."/>
        </authorList>
    </citation>
    <scope>NUCLEOTIDE SEQUENCE [LARGE SCALE GENOMIC DNA]</scope>
    <source>
        <strain evidence="2 3">LF1</strain>
    </source>
</reference>
<dbReference type="EMBL" id="VRLW01000001">
    <property type="protein sequence ID" value="KAA1261837.1"/>
    <property type="molecule type" value="Genomic_DNA"/>
</dbReference>
<protein>
    <submittedName>
        <fullName evidence="2">HDOD domain protein</fullName>
    </submittedName>
</protein>
<proteinExistence type="predicted"/>
<dbReference type="InterPro" id="IPR003607">
    <property type="entry name" value="HD/PDEase_dom"/>
</dbReference>
<organism evidence="2 3">
    <name type="scientific">Rubripirellula obstinata</name>
    <dbReference type="NCBI Taxonomy" id="406547"/>
    <lineage>
        <taxon>Bacteria</taxon>
        <taxon>Pseudomonadati</taxon>
        <taxon>Planctomycetota</taxon>
        <taxon>Planctomycetia</taxon>
        <taxon>Pirellulales</taxon>
        <taxon>Pirellulaceae</taxon>
        <taxon>Rubripirellula</taxon>
    </lineage>
</organism>
<comment type="caution">
    <text evidence="2">The sequence shown here is derived from an EMBL/GenBank/DDBJ whole genome shotgun (WGS) entry which is preliminary data.</text>
</comment>
<evidence type="ECO:0000313" key="3">
    <source>
        <dbReference type="Proteomes" id="UP000322699"/>
    </source>
</evidence>
<evidence type="ECO:0000259" key="1">
    <source>
        <dbReference type="PROSITE" id="PS51833"/>
    </source>
</evidence>
<name>A0A5B1CKV9_9BACT</name>
<dbReference type="OrthoDB" id="243535at2"/>
<dbReference type="SUPFAM" id="SSF109604">
    <property type="entry name" value="HD-domain/PDEase-like"/>
    <property type="match status" value="1"/>
</dbReference>